<feature type="repeat" description="ANK" evidence="3">
    <location>
        <begin position="44"/>
        <end position="76"/>
    </location>
</feature>
<dbReference type="SMART" id="SM00248">
    <property type="entry name" value="ANK"/>
    <property type="match status" value="7"/>
</dbReference>
<accession>A0A813HRP3</accession>
<dbReference type="PANTHER" id="PTHR24198:SF165">
    <property type="entry name" value="ANKYRIN REPEAT-CONTAINING PROTEIN-RELATED"/>
    <property type="match status" value="1"/>
</dbReference>
<dbReference type="PROSITE" id="PS50297">
    <property type="entry name" value="ANK_REP_REGION"/>
    <property type="match status" value="2"/>
</dbReference>
<comment type="caution">
    <text evidence="4">The sequence shown here is derived from an EMBL/GenBank/DDBJ whole genome shotgun (WGS) entry which is preliminary data.</text>
</comment>
<dbReference type="Pfam" id="PF13637">
    <property type="entry name" value="Ank_4"/>
    <property type="match status" value="1"/>
</dbReference>
<organism evidence="4 5">
    <name type="scientific">Polarella glacialis</name>
    <name type="common">Dinoflagellate</name>
    <dbReference type="NCBI Taxonomy" id="89957"/>
    <lineage>
        <taxon>Eukaryota</taxon>
        <taxon>Sar</taxon>
        <taxon>Alveolata</taxon>
        <taxon>Dinophyceae</taxon>
        <taxon>Suessiales</taxon>
        <taxon>Suessiaceae</taxon>
        <taxon>Polarella</taxon>
    </lineage>
</organism>
<evidence type="ECO:0000313" key="5">
    <source>
        <dbReference type="Proteomes" id="UP000654075"/>
    </source>
</evidence>
<name>A0A813HRP3_POLGL</name>
<dbReference type="Pfam" id="PF12796">
    <property type="entry name" value="Ank_2"/>
    <property type="match status" value="2"/>
</dbReference>
<keyword evidence="1" id="KW-0677">Repeat</keyword>
<feature type="repeat" description="ANK" evidence="3">
    <location>
        <begin position="221"/>
        <end position="253"/>
    </location>
</feature>
<dbReference type="Proteomes" id="UP000654075">
    <property type="component" value="Unassembled WGS sequence"/>
</dbReference>
<dbReference type="InterPro" id="IPR002110">
    <property type="entry name" value="Ankyrin_rpt"/>
</dbReference>
<sequence>MDIDESPSQALLRACACAEPNDEDSIKVLLCQAGADGLRAVDAEGRSPLLIACSSGGLSAVQMLLEARADSESVDLGGRGLCLLAAESGSRELLAWLLGQGLVNLTECAEDGSTALLCAAGGQHAEQSAQMVAFLLDGPPGAQTASSLEERDARGADALLCAAEAGAPAVVKELLRRGASVATVDAHGCGLLHFAAAGGSLAMVEFCVKDLKFACDVRDGDGDTPLLIAAYEGNCEVVEWLLRNGSSLEERNADGMSAAMSAAAGEQSEVLALLSRLSGESAESLWVKELDRHPELVLNFLEKGAAEM</sequence>
<gene>
    <name evidence="4" type="ORF">PGLA1383_LOCUS55009</name>
</gene>
<feature type="repeat" description="ANK" evidence="3">
    <location>
        <begin position="154"/>
        <end position="186"/>
    </location>
</feature>
<dbReference type="Gene3D" id="1.25.40.20">
    <property type="entry name" value="Ankyrin repeat-containing domain"/>
    <property type="match status" value="2"/>
</dbReference>
<dbReference type="PANTHER" id="PTHR24198">
    <property type="entry name" value="ANKYRIN REPEAT AND PROTEIN KINASE DOMAIN-CONTAINING PROTEIN"/>
    <property type="match status" value="1"/>
</dbReference>
<protein>
    <submittedName>
        <fullName evidence="4">Uncharacterized protein</fullName>
    </submittedName>
</protein>
<reference evidence="4" key="1">
    <citation type="submission" date="2021-02" db="EMBL/GenBank/DDBJ databases">
        <authorList>
            <person name="Dougan E. K."/>
            <person name="Rhodes N."/>
            <person name="Thang M."/>
            <person name="Chan C."/>
        </authorList>
    </citation>
    <scope>NUCLEOTIDE SEQUENCE</scope>
</reference>
<evidence type="ECO:0000313" key="4">
    <source>
        <dbReference type="EMBL" id="CAE8640069.1"/>
    </source>
</evidence>
<keyword evidence="2 3" id="KW-0040">ANK repeat</keyword>
<evidence type="ECO:0000256" key="3">
    <source>
        <dbReference type="PROSITE-ProRule" id="PRU00023"/>
    </source>
</evidence>
<dbReference type="AlphaFoldDB" id="A0A813HRP3"/>
<evidence type="ECO:0000256" key="2">
    <source>
        <dbReference type="ARBA" id="ARBA00023043"/>
    </source>
</evidence>
<evidence type="ECO:0000256" key="1">
    <source>
        <dbReference type="ARBA" id="ARBA00022737"/>
    </source>
</evidence>
<keyword evidence="5" id="KW-1185">Reference proteome</keyword>
<dbReference type="SUPFAM" id="SSF48403">
    <property type="entry name" value="Ankyrin repeat"/>
    <property type="match status" value="1"/>
</dbReference>
<proteinExistence type="predicted"/>
<dbReference type="PROSITE" id="PS50088">
    <property type="entry name" value="ANK_REPEAT"/>
    <property type="match status" value="3"/>
</dbReference>
<dbReference type="OrthoDB" id="194358at2759"/>
<dbReference type="InterPro" id="IPR036770">
    <property type="entry name" value="Ankyrin_rpt-contain_sf"/>
</dbReference>
<dbReference type="EMBL" id="CAJNNV010032469">
    <property type="protein sequence ID" value="CAE8640069.1"/>
    <property type="molecule type" value="Genomic_DNA"/>
</dbReference>